<keyword evidence="1 6" id="KW-0285">Flavoprotein</keyword>
<sequence length="223" mass="24767">MTTLLRLDASARRSRSLTRTLGDTFEREWRKHRPDDAWIIRDLAEQPPAHLTEPWIAAAFTPVEARTPEQHQILAASDDLIDELAAADVLVVNVPMYNYGMPSALKAWVDNVVRVGRTFSFDLGRGDFPLRPIMSGKQMVVLSSSGEFGFEPTGIRGDMDQLIPHLRTVKHYLGVSDMHVVRVEYQEFGDTRHKQSMSEAIASSKRLAGAVAQAITTPAAAAE</sequence>
<dbReference type="InterPro" id="IPR023048">
    <property type="entry name" value="NADH:quinone_OxRdtase_FMN_depd"/>
</dbReference>
<dbReference type="EC" id="1.7.1.17" evidence="6"/>
<comment type="similarity">
    <text evidence="6">Belongs to the azoreductase type 1 family.</text>
</comment>
<keyword evidence="4 6" id="KW-0520">NAD</keyword>
<dbReference type="SUPFAM" id="SSF52218">
    <property type="entry name" value="Flavoproteins"/>
    <property type="match status" value="1"/>
</dbReference>
<dbReference type="Gene3D" id="3.40.50.360">
    <property type="match status" value="1"/>
</dbReference>
<dbReference type="PANTHER" id="PTHR43741">
    <property type="entry name" value="FMN-DEPENDENT NADH-AZOREDUCTASE 1"/>
    <property type="match status" value="1"/>
</dbReference>
<dbReference type="InterPro" id="IPR050104">
    <property type="entry name" value="FMN-dep_NADH:Q_OxRdtase_AzoR1"/>
</dbReference>
<feature type="domain" description="Flavodoxin-like fold" evidence="7">
    <location>
        <begin position="3"/>
        <end position="203"/>
    </location>
</feature>
<comment type="cofactor">
    <cofactor evidence="6">
        <name>FMN</name>
        <dbReference type="ChEBI" id="CHEBI:58210"/>
    </cofactor>
    <text evidence="6">Binds 1 FMN per subunit.</text>
</comment>
<gene>
    <name evidence="6" type="primary">azoR</name>
    <name evidence="8" type="ORF">O3W52_30870</name>
</gene>
<evidence type="ECO:0000256" key="5">
    <source>
        <dbReference type="ARBA" id="ARBA00048542"/>
    </source>
</evidence>
<comment type="function">
    <text evidence="6">Also exhibits azoreductase activity. Catalyzes the reductive cleavage of the azo bond in aromatic azo compounds to the corresponding amines.</text>
</comment>
<evidence type="ECO:0000313" key="8">
    <source>
        <dbReference type="EMBL" id="MCZ4094122.1"/>
    </source>
</evidence>
<proteinExistence type="inferred from homology"/>
<comment type="catalytic activity">
    <reaction evidence="6">
        <text>2 a quinone + NADH + H(+) = 2 a 1,4-benzosemiquinone + NAD(+)</text>
        <dbReference type="Rhea" id="RHEA:65952"/>
        <dbReference type="ChEBI" id="CHEBI:15378"/>
        <dbReference type="ChEBI" id="CHEBI:57540"/>
        <dbReference type="ChEBI" id="CHEBI:57945"/>
        <dbReference type="ChEBI" id="CHEBI:132124"/>
        <dbReference type="ChEBI" id="CHEBI:134225"/>
    </reaction>
</comment>
<feature type="binding site" evidence="6">
    <location>
        <position position="10"/>
    </location>
    <ligand>
        <name>FMN</name>
        <dbReference type="ChEBI" id="CHEBI:58210"/>
    </ligand>
</feature>
<evidence type="ECO:0000256" key="4">
    <source>
        <dbReference type="ARBA" id="ARBA00023027"/>
    </source>
</evidence>
<protein>
    <recommendedName>
        <fullName evidence="6">FMN dependent NADH:quinone oxidoreductase</fullName>
        <ecNumber evidence="6">1.6.5.-</ecNumber>
    </recommendedName>
    <alternativeName>
        <fullName evidence="6">Azo-dye reductase</fullName>
    </alternativeName>
    <alternativeName>
        <fullName evidence="6">FMN-dependent NADH-azo compound oxidoreductase</fullName>
    </alternativeName>
    <alternativeName>
        <fullName evidence="6">FMN-dependent NADH-azoreductase</fullName>
        <ecNumber evidence="6">1.7.1.17</ecNumber>
    </alternativeName>
</protein>
<dbReference type="HAMAP" id="MF_01216">
    <property type="entry name" value="Azoreductase_type1"/>
    <property type="match status" value="1"/>
</dbReference>
<dbReference type="PANTHER" id="PTHR43741:SF2">
    <property type="entry name" value="FMN-DEPENDENT NADH:QUINONE OXIDOREDUCTASE"/>
    <property type="match status" value="1"/>
</dbReference>
<comment type="subunit">
    <text evidence="6">Homodimer.</text>
</comment>
<reference evidence="8" key="1">
    <citation type="submission" date="2022-10" db="EMBL/GenBank/DDBJ databases">
        <title>Whole genome sequencing of three plant growth promoting bacteria isolated from Vachellia tortilis subsp. raddiana in Morocco.</title>
        <authorList>
            <person name="Hnini M."/>
            <person name="Zouagui R."/>
            <person name="Zouagui H."/>
            <person name="Chemao Elfihri M.-W."/>
            <person name="Ibrahimi A."/>
            <person name="Sbabou L."/>
            <person name="Aurag J."/>
        </authorList>
    </citation>
    <scope>NUCLEOTIDE SEQUENCE</scope>
    <source>
        <strain evidence="8">LMR678</strain>
    </source>
</reference>
<dbReference type="InterPro" id="IPR003680">
    <property type="entry name" value="Flavodoxin_fold"/>
</dbReference>
<evidence type="ECO:0000256" key="6">
    <source>
        <dbReference type="HAMAP-Rule" id="MF_01216"/>
    </source>
</evidence>
<dbReference type="Proteomes" id="UP001079430">
    <property type="component" value="Unassembled WGS sequence"/>
</dbReference>
<dbReference type="RefSeq" id="WP_269286090.1">
    <property type="nucleotide sequence ID" value="NZ_JAPVOI010000006.1"/>
</dbReference>
<dbReference type="InterPro" id="IPR029039">
    <property type="entry name" value="Flavoprotein-like_sf"/>
</dbReference>
<keyword evidence="9" id="KW-1185">Reference proteome</keyword>
<evidence type="ECO:0000313" key="9">
    <source>
        <dbReference type="Proteomes" id="UP001079430"/>
    </source>
</evidence>
<dbReference type="Pfam" id="PF02525">
    <property type="entry name" value="Flavodoxin_2"/>
    <property type="match status" value="1"/>
</dbReference>
<dbReference type="EMBL" id="JAPVOI010000006">
    <property type="protein sequence ID" value="MCZ4094122.1"/>
    <property type="molecule type" value="Genomic_DNA"/>
</dbReference>
<keyword evidence="2 6" id="KW-0288">FMN</keyword>
<comment type="function">
    <text evidence="6">Quinone reductase that provides resistance to thiol-specific stress caused by electrophilic quinones.</text>
</comment>
<accession>A0ABT4KTA0</accession>
<organism evidence="8 9">
    <name type="scientific">Sinorhizobium psoraleae</name>
    <dbReference type="NCBI Taxonomy" id="520838"/>
    <lineage>
        <taxon>Bacteria</taxon>
        <taxon>Pseudomonadati</taxon>
        <taxon>Pseudomonadota</taxon>
        <taxon>Alphaproteobacteria</taxon>
        <taxon>Hyphomicrobiales</taxon>
        <taxon>Rhizobiaceae</taxon>
        <taxon>Sinorhizobium/Ensifer group</taxon>
        <taxon>Sinorhizobium</taxon>
    </lineage>
</organism>
<evidence type="ECO:0000256" key="2">
    <source>
        <dbReference type="ARBA" id="ARBA00022643"/>
    </source>
</evidence>
<keyword evidence="3 6" id="KW-0560">Oxidoreductase</keyword>
<evidence type="ECO:0000259" key="7">
    <source>
        <dbReference type="Pfam" id="PF02525"/>
    </source>
</evidence>
<name>A0ABT4KTA0_9HYPH</name>
<dbReference type="EC" id="1.6.5.-" evidence="6"/>
<comment type="caution">
    <text evidence="8">The sequence shown here is derived from an EMBL/GenBank/DDBJ whole genome shotgun (WGS) entry which is preliminary data.</text>
</comment>
<comment type="caution">
    <text evidence="6">Lacks conserved residue(s) required for the propagation of feature annotation.</text>
</comment>
<evidence type="ECO:0000256" key="3">
    <source>
        <dbReference type="ARBA" id="ARBA00023002"/>
    </source>
</evidence>
<evidence type="ECO:0000256" key="1">
    <source>
        <dbReference type="ARBA" id="ARBA00022630"/>
    </source>
</evidence>
<comment type="catalytic activity">
    <reaction evidence="5">
        <text>N,N-dimethyl-1,4-phenylenediamine + anthranilate + 2 NAD(+) = 2-(4-dimethylaminophenyl)diazenylbenzoate + 2 NADH + 2 H(+)</text>
        <dbReference type="Rhea" id="RHEA:55872"/>
        <dbReference type="ChEBI" id="CHEBI:15378"/>
        <dbReference type="ChEBI" id="CHEBI:15783"/>
        <dbReference type="ChEBI" id="CHEBI:16567"/>
        <dbReference type="ChEBI" id="CHEBI:57540"/>
        <dbReference type="ChEBI" id="CHEBI:57945"/>
        <dbReference type="ChEBI" id="CHEBI:71579"/>
        <dbReference type="EC" id="1.7.1.17"/>
    </reaction>
    <physiologicalReaction direction="right-to-left" evidence="5">
        <dbReference type="Rhea" id="RHEA:55874"/>
    </physiologicalReaction>
</comment>